<comment type="caution">
    <text evidence="1">The sequence shown here is derived from an EMBL/GenBank/DDBJ whole genome shotgun (WGS) entry which is preliminary data.</text>
</comment>
<dbReference type="PANTHER" id="PTHR48435">
    <property type="entry name" value="POLYPROTEIN"/>
    <property type="match status" value="1"/>
</dbReference>
<reference evidence="1" key="2">
    <citation type="submission" date="2020-06" db="EMBL/GenBank/DDBJ databases">
        <title>Helianthus annuus Genome sequencing and assembly Release 2.</title>
        <authorList>
            <person name="Gouzy J."/>
            <person name="Langlade N."/>
            <person name="Munos S."/>
        </authorList>
    </citation>
    <scope>NUCLEOTIDE SEQUENCE</scope>
    <source>
        <tissue evidence="1">Leaves</tissue>
    </source>
</reference>
<evidence type="ECO:0000313" key="1">
    <source>
        <dbReference type="EMBL" id="KAF5778479.1"/>
    </source>
</evidence>
<proteinExistence type="predicted"/>
<dbReference type="EMBL" id="MNCJ02000327">
    <property type="protein sequence ID" value="KAF5778479.1"/>
    <property type="molecule type" value="Genomic_DNA"/>
</dbReference>
<dbReference type="Gramene" id="mRNA:HanXRQr2_Chr12g0548001">
    <property type="protein sequence ID" value="CDS:HanXRQr2_Chr12g0548001.1"/>
    <property type="gene ID" value="HanXRQr2_Chr12g0548001"/>
</dbReference>
<accession>A0A9K3HHJ6</accession>
<dbReference type="Proteomes" id="UP000215914">
    <property type="component" value="Unassembled WGS sequence"/>
</dbReference>
<gene>
    <name evidence="1" type="ORF">HanXRQr2_Chr12g0548001</name>
</gene>
<name>A0A9K3HHJ6_HELAN</name>
<reference evidence="1" key="1">
    <citation type="journal article" date="2017" name="Nature">
        <title>The sunflower genome provides insights into oil metabolism, flowering and Asterid evolution.</title>
        <authorList>
            <person name="Badouin H."/>
            <person name="Gouzy J."/>
            <person name="Grassa C.J."/>
            <person name="Murat F."/>
            <person name="Staton S.E."/>
            <person name="Cottret L."/>
            <person name="Lelandais-Briere C."/>
            <person name="Owens G.L."/>
            <person name="Carrere S."/>
            <person name="Mayjonade B."/>
            <person name="Legrand L."/>
            <person name="Gill N."/>
            <person name="Kane N.C."/>
            <person name="Bowers J.E."/>
            <person name="Hubner S."/>
            <person name="Bellec A."/>
            <person name="Berard A."/>
            <person name="Berges H."/>
            <person name="Blanchet N."/>
            <person name="Boniface M.C."/>
            <person name="Brunel D."/>
            <person name="Catrice O."/>
            <person name="Chaidir N."/>
            <person name="Claudel C."/>
            <person name="Donnadieu C."/>
            <person name="Faraut T."/>
            <person name="Fievet G."/>
            <person name="Helmstetter N."/>
            <person name="King M."/>
            <person name="Knapp S.J."/>
            <person name="Lai Z."/>
            <person name="Le Paslier M.C."/>
            <person name="Lippi Y."/>
            <person name="Lorenzon L."/>
            <person name="Mandel J.R."/>
            <person name="Marage G."/>
            <person name="Marchand G."/>
            <person name="Marquand E."/>
            <person name="Bret-Mestries E."/>
            <person name="Morien E."/>
            <person name="Nambeesan S."/>
            <person name="Nguyen T."/>
            <person name="Pegot-Espagnet P."/>
            <person name="Pouilly N."/>
            <person name="Raftis F."/>
            <person name="Sallet E."/>
            <person name="Schiex T."/>
            <person name="Thomas J."/>
            <person name="Vandecasteele C."/>
            <person name="Vares D."/>
            <person name="Vear F."/>
            <person name="Vautrin S."/>
            <person name="Crespi M."/>
            <person name="Mangin B."/>
            <person name="Burke J.M."/>
            <person name="Salse J."/>
            <person name="Munos S."/>
            <person name="Vincourt P."/>
            <person name="Rieseberg L.H."/>
            <person name="Langlade N.B."/>
        </authorList>
    </citation>
    <scope>NUCLEOTIDE SEQUENCE</scope>
    <source>
        <tissue evidence="1">Leaves</tissue>
    </source>
</reference>
<dbReference type="AlphaFoldDB" id="A0A9K3HHJ6"/>
<evidence type="ECO:0000313" key="2">
    <source>
        <dbReference type="Proteomes" id="UP000215914"/>
    </source>
</evidence>
<dbReference type="PANTHER" id="PTHR48435:SF1">
    <property type="entry name" value="POLYPROTEIN"/>
    <property type="match status" value="1"/>
</dbReference>
<sequence>MPLNDPSLLTALKSQIQISGTPQVKTFQATFHYQITYRVQNHSLDIMVPRSRDISSDAPLIDIDSNTTPTCNYVPKQLSKEELTKLLPEKWITNYEQIQQAPVQTTTTPVFFRHQDGLVEVRFAKQDRRDVFSTISMFQPVDEPHFPFDVCDYKECLDDTYQLEYEEETKKLDIVKSLQVALEFHG</sequence>
<organism evidence="1 2">
    <name type="scientific">Helianthus annuus</name>
    <name type="common">Common sunflower</name>
    <dbReference type="NCBI Taxonomy" id="4232"/>
    <lineage>
        <taxon>Eukaryota</taxon>
        <taxon>Viridiplantae</taxon>
        <taxon>Streptophyta</taxon>
        <taxon>Embryophyta</taxon>
        <taxon>Tracheophyta</taxon>
        <taxon>Spermatophyta</taxon>
        <taxon>Magnoliopsida</taxon>
        <taxon>eudicotyledons</taxon>
        <taxon>Gunneridae</taxon>
        <taxon>Pentapetalae</taxon>
        <taxon>asterids</taxon>
        <taxon>campanulids</taxon>
        <taxon>Asterales</taxon>
        <taxon>Asteraceae</taxon>
        <taxon>Asteroideae</taxon>
        <taxon>Heliantheae alliance</taxon>
        <taxon>Heliantheae</taxon>
        <taxon>Helianthus</taxon>
    </lineage>
</organism>
<dbReference type="InterPro" id="IPR053098">
    <property type="entry name" value="Petuviruses_polyprotein"/>
</dbReference>
<keyword evidence="2" id="KW-1185">Reference proteome</keyword>
<protein>
    <submittedName>
        <fullName evidence="1">Uncharacterized protein</fullName>
    </submittedName>
</protein>